<evidence type="ECO:0000259" key="2">
    <source>
        <dbReference type="Pfam" id="PF07589"/>
    </source>
</evidence>
<reference evidence="3" key="1">
    <citation type="submission" date="2022-06" db="EMBL/GenBank/DDBJ databases">
        <title>Aeoliella straminimaris, a novel planctomycete from sediments.</title>
        <authorList>
            <person name="Vitorino I.R."/>
            <person name="Lage O.M."/>
        </authorList>
    </citation>
    <scope>NUCLEOTIDE SEQUENCE</scope>
    <source>
        <strain evidence="3">ICT_H6.2</strain>
    </source>
</reference>
<dbReference type="EMBL" id="JAMXLR010000081">
    <property type="protein sequence ID" value="MCO6046956.1"/>
    <property type="molecule type" value="Genomic_DNA"/>
</dbReference>
<name>A0A9X2FIB5_9BACT</name>
<feature type="chain" id="PRO_5040993269" evidence="1">
    <location>
        <begin position="32"/>
        <end position="287"/>
    </location>
</feature>
<proteinExistence type="predicted"/>
<dbReference type="Pfam" id="PF07589">
    <property type="entry name" value="PEP-CTERM"/>
    <property type="match status" value="1"/>
</dbReference>
<organism evidence="3 4">
    <name type="scientific">Aeoliella straminimaris</name>
    <dbReference type="NCBI Taxonomy" id="2954799"/>
    <lineage>
        <taxon>Bacteria</taxon>
        <taxon>Pseudomonadati</taxon>
        <taxon>Planctomycetota</taxon>
        <taxon>Planctomycetia</taxon>
        <taxon>Pirellulales</taxon>
        <taxon>Lacipirellulaceae</taxon>
        <taxon>Aeoliella</taxon>
    </lineage>
</organism>
<evidence type="ECO:0000313" key="3">
    <source>
        <dbReference type="EMBL" id="MCO6046956.1"/>
    </source>
</evidence>
<dbReference type="Proteomes" id="UP001155241">
    <property type="component" value="Unassembled WGS sequence"/>
</dbReference>
<keyword evidence="1" id="KW-0732">Signal</keyword>
<dbReference type="InterPro" id="IPR013424">
    <property type="entry name" value="Ice-binding_C"/>
</dbReference>
<feature type="domain" description="Ice-binding protein C-terminal" evidence="2">
    <location>
        <begin position="260"/>
        <end position="283"/>
    </location>
</feature>
<comment type="caution">
    <text evidence="3">The sequence shown here is derived from an EMBL/GenBank/DDBJ whole genome shotgun (WGS) entry which is preliminary data.</text>
</comment>
<accession>A0A9X2FIB5</accession>
<evidence type="ECO:0000256" key="1">
    <source>
        <dbReference type="SAM" id="SignalP"/>
    </source>
</evidence>
<dbReference type="RefSeq" id="WP_252855068.1">
    <property type="nucleotide sequence ID" value="NZ_JAMXLR010000081.1"/>
</dbReference>
<evidence type="ECO:0000313" key="4">
    <source>
        <dbReference type="Proteomes" id="UP001155241"/>
    </source>
</evidence>
<sequence length="287" mass="30465">MNAYSSARYRCYTFVATASVALCLLSVDARATIVFEDDFTGPGGSVEGRSTDGSTAAVNGTYFNANADIVYTDGVSGMTGVNPATQTGNFGTAAIDILAGGDLDLENTDSIVTATLQINSNRTSDGGNGAEFGTVFVQFDDVPFQGVNNTTSGPAFAFQSLGAPFLLYKPGLSFDVFVSSDNGNGTPAFLEEFNTIELIYNTATYDMELRHNGTLVHAAPFDAADATELLFWNRPSFESLFFQFNNTNWLVDSISLDVSPIPEPGTAVLFGLGLSVVALGRRRLYSA</sequence>
<gene>
    <name evidence="3" type="ORF">NG895_23910</name>
</gene>
<feature type="signal peptide" evidence="1">
    <location>
        <begin position="1"/>
        <end position="31"/>
    </location>
</feature>
<keyword evidence="4" id="KW-1185">Reference proteome</keyword>
<protein>
    <submittedName>
        <fullName evidence="3">PEP-CTERM sorting domain-containing protein</fullName>
    </submittedName>
</protein>
<dbReference type="NCBIfam" id="TIGR02595">
    <property type="entry name" value="PEP_CTERM"/>
    <property type="match status" value="1"/>
</dbReference>
<dbReference type="AlphaFoldDB" id="A0A9X2FIB5"/>